<dbReference type="PANTHER" id="PTHR36848:SF2">
    <property type="entry name" value="SECRETED PROTEIN"/>
    <property type="match status" value="1"/>
</dbReference>
<dbReference type="EMBL" id="JACXIY010000010">
    <property type="protein sequence ID" value="MBD2868499.1"/>
    <property type="molecule type" value="Genomic_DNA"/>
</dbReference>
<protein>
    <recommendedName>
        <fullName evidence="3">Glycosyl hydrolases family 2 sugar binding domain-containing protein</fullName>
    </recommendedName>
</protein>
<dbReference type="InterPro" id="IPR008979">
    <property type="entry name" value="Galactose-bd-like_sf"/>
</dbReference>
<name>A0A927CI32_9BACL</name>
<proteinExistence type="predicted"/>
<sequence>MAQMRVRFAEPDPHYGPVPFWWWSGEEVTEERIRWQLRKFREGGLRNIGIIHLAPTGPQYGSCGDRPVFMSEEWWTLFEVALREAERLGMRLWFYDQIGFSGANKLARLVAENPEYAGYQLRRFAASEALPPGSQLLLESGGYRYAAVRQGFNWLDPLASAALLGRVHGELEKRFPGDLGRTIAGSFQDELPPLPLWSPDVPAVYGERYGENLLDALPALFDDIPGAADVRRRVYAIAAELAERAFFIPLGDWHRKYGMLIGCDQAGQGRRADIHGAQRLYLDYFRTHRWYNAPGADMDGDSKAHSSIVHLNGGSRVWLEAFHSSGWGGTIEETMHWLVPWLQSGVTLFSPHAVYYSTRGGWWEWAPPDTGWRQPYFEHYGIFADTVSRVCRLLSEGTHAADIAVHYPSFAALGYLSLDDVKPREHPMAASNRDPNERITQLRKAYLSMAGTTHRKVAESNTGALRDRGLDFDIVDDSSLAGGEVRDGALEIADERFQALVLCGTTVMDGPALAKARAMAEQGGLVVGVDVPEEERGALPGAVFAGSAEEAAALVERKLEKRVEGPGLSLHRRTDDADIFLLLPENGALLRMHEPADESARPLPAAVYRIRTAGVPELWDPVSGRIEPVAYVREGDWIRLEAGFDHWPSALIVCAEESAGNPGSRAADVPSAAVPNPGRERFPADPGAWTSGRGQVRTLDDWRVRIEATLDNRYGDFDLHNDRRSIMPPERRMMLVRTERPGEDGAAEGWHRPGISEAGWEERLWSESAYWHVHKGETFEPDKAQPLVYSNVFGDLKFRSWAGRMGRVPRRYLHLGEASKGDIVWASAFAVAPKEGRYWMRTESNAELTGWAGGKAIEWSGGPEEKTAWIWLKEGPNTVMLRAEARKDGMLRAGIEINESAGEPLPKWIYAERPSPESRLRMTLAAPEERQAHRVRVVFAARGRAVLQVNGVTVTEHGDFNPYIRQGQEEVDITAYWREGENEIGFLLPEGKGEVFADGTIELRGGGAIPFCTGPDWRDERGHAPLVLHAGVLQFAETESLWINDRPHPLPGVGWLMPGSVPATPPVPFVADLDAIGRAVWLRFPLPVGAHQLRLEAKGRVRLWIGGEEVPFAGGVSEFEPQNAGTIAAVRIEPDGALTEAAVLGAPVRFETVPRRGELGDWRTALHLPHHSGAVEYETKLALEEESAVALDLGYVRGTAEVWVNGSPAGVRVWRPYRYAIGTLPAGSHMLRIRVTNTLGTHYEHGRPTGLVGANPAVTYWDKTPRPEWQASFPTGGLYGPVRASIIQSGEDGH</sequence>
<evidence type="ECO:0008006" key="3">
    <source>
        <dbReference type="Google" id="ProtNLM"/>
    </source>
</evidence>
<accession>A0A927CI32</accession>
<evidence type="ECO:0000313" key="2">
    <source>
        <dbReference type="Proteomes" id="UP000632125"/>
    </source>
</evidence>
<gene>
    <name evidence="1" type="ORF">IDH41_07915</name>
</gene>
<comment type="caution">
    <text evidence="1">The sequence shown here is derived from an EMBL/GenBank/DDBJ whole genome shotgun (WGS) entry which is preliminary data.</text>
</comment>
<reference evidence="1" key="1">
    <citation type="submission" date="2020-09" db="EMBL/GenBank/DDBJ databases">
        <title>A novel bacterium of genus Paenibacillus, isolated from South China Sea.</title>
        <authorList>
            <person name="Huang H."/>
            <person name="Mo K."/>
            <person name="Hu Y."/>
        </authorList>
    </citation>
    <scope>NUCLEOTIDE SEQUENCE</scope>
    <source>
        <strain evidence="1">IB182493</strain>
    </source>
</reference>
<dbReference type="Proteomes" id="UP000632125">
    <property type="component" value="Unassembled WGS sequence"/>
</dbReference>
<evidence type="ECO:0000313" key="1">
    <source>
        <dbReference type="EMBL" id="MBD2868499.1"/>
    </source>
</evidence>
<dbReference type="SUPFAM" id="SSF49785">
    <property type="entry name" value="Galactose-binding domain-like"/>
    <property type="match status" value="1"/>
</dbReference>
<keyword evidence="2" id="KW-1185">Reference proteome</keyword>
<dbReference type="Gene3D" id="2.60.120.260">
    <property type="entry name" value="Galactose-binding domain-like"/>
    <property type="match status" value="2"/>
</dbReference>
<dbReference type="InterPro" id="IPR053161">
    <property type="entry name" value="Ulvan_degrading_GH"/>
</dbReference>
<organism evidence="1 2">
    <name type="scientific">Paenibacillus arenilitoris</name>
    <dbReference type="NCBI Taxonomy" id="2772299"/>
    <lineage>
        <taxon>Bacteria</taxon>
        <taxon>Bacillati</taxon>
        <taxon>Bacillota</taxon>
        <taxon>Bacilli</taxon>
        <taxon>Bacillales</taxon>
        <taxon>Paenibacillaceae</taxon>
        <taxon>Paenibacillus</taxon>
    </lineage>
</organism>
<dbReference type="PANTHER" id="PTHR36848">
    <property type="entry name" value="DNA-BINDING PROTEIN (PUTATIVE SECRETED PROTEIN)-RELATED"/>
    <property type="match status" value="1"/>
</dbReference>